<dbReference type="InterPro" id="IPR036390">
    <property type="entry name" value="WH_DNA-bd_sf"/>
</dbReference>
<gene>
    <name evidence="4" type="ORF">EV192_107476</name>
</gene>
<dbReference type="Gene3D" id="1.10.10.10">
    <property type="entry name" value="Winged helix-like DNA-binding domain superfamily/Winged helix DNA-binding domain"/>
    <property type="match status" value="1"/>
</dbReference>
<dbReference type="SUPFAM" id="SSF53067">
    <property type="entry name" value="Actin-like ATPase domain"/>
    <property type="match status" value="1"/>
</dbReference>
<feature type="compositionally biased region" description="Basic and acidic residues" evidence="2">
    <location>
        <begin position="383"/>
        <end position="397"/>
    </location>
</feature>
<accession>A0A4R2J9N5</accession>
<keyword evidence="5" id="KW-1185">Reference proteome</keyword>
<evidence type="ECO:0000313" key="5">
    <source>
        <dbReference type="Proteomes" id="UP000295680"/>
    </source>
</evidence>
<evidence type="ECO:0000259" key="3">
    <source>
        <dbReference type="Pfam" id="PF12802"/>
    </source>
</evidence>
<feature type="region of interest" description="Disordered" evidence="2">
    <location>
        <begin position="375"/>
        <end position="397"/>
    </location>
</feature>
<dbReference type="GO" id="GO:0016301">
    <property type="term" value="F:kinase activity"/>
    <property type="evidence" value="ECO:0007669"/>
    <property type="project" value="UniProtKB-KW"/>
</dbReference>
<dbReference type="InterPro" id="IPR036388">
    <property type="entry name" value="WH-like_DNA-bd_sf"/>
</dbReference>
<dbReference type="InterPro" id="IPR000600">
    <property type="entry name" value="ROK"/>
</dbReference>
<dbReference type="EMBL" id="SLWS01000007">
    <property type="protein sequence ID" value="TCO56051.1"/>
    <property type="molecule type" value="Genomic_DNA"/>
</dbReference>
<organism evidence="4 5">
    <name type="scientific">Actinocrispum wychmicini</name>
    <dbReference type="NCBI Taxonomy" id="1213861"/>
    <lineage>
        <taxon>Bacteria</taxon>
        <taxon>Bacillati</taxon>
        <taxon>Actinomycetota</taxon>
        <taxon>Actinomycetes</taxon>
        <taxon>Pseudonocardiales</taxon>
        <taxon>Pseudonocardiaceae</taxon>
        <taxon>Actinocrispum</taxon>
    </lineage>
</organism>
<sequence length="397" mass="40669">MSVSGPVPRGDLVPAGILGLLGTQGPISRADIARSTGLSPATITQVTKDLLARGLVEELASVPSRGGRPARLLGLVARTGMALGAKVTADHVALVTVELDGSVRTSTVHPFDPRDPSSIGAILATALDGLVLGVGVGVPGSVDAQASGVVDAPTLGWHDVKLGQRLRDRLGVPVLVDNDVNTLAAAERLYGVGRQHSSYLVVTIGRGVGCGIVVDGAIYRGAAGGAGEIGHIPLTDDGPRCGCGATGCLEAYIGSAGLLRTARASGVVGPRGRLSTLLKAARDGDQAARAVYAEAGRLLGRTLAGVVHTVDPEVVVLMGEGVDAWEFWQPGFEPALRNRLLPARRDLSVVVEPWSEDQWARGAASLVLVSPFDSAGTGGEQSRMVRDRLGATEGGAR</sequence>
<reference evidence="4 5" key="1">
    <citation type="submission" date="2019-03" db="EMBL/GenBank/DDBJ databases">
        <title>Genomic Encyclopedia of Type Strains, Phase IV (KMG-IV): sequencing the most valuable type-strain genomes for metagenomic binning, comparative biology and taxonomic classification.</title>
        <authorList>
            <person name="Goeker M."/>
        </authorList>
    </citation>
    <scope>NUCLEOTIDE SEQUENCE [LARGE SCALE GENOMIC DNA]</scope>
    <source>
        <strain evidence="4 5">DSM 45934</strain>
    </source>
</reference>
<dbReference type="Gene3D" id="3.30.420.40">
    <property type="match status" value="2"/>
</dbReference>
<dbReference type="Proteomes" id="UP000295680">
    <property type="component" value="Unassembled WGS sequence"/>
</dbReference>
<evidence type="ECO:0000313" key="4">
    <source>
        <dbReference type="EMBL" id="TCO56051.1"/>
    </source>
</evidence>
<dbReference type="Pfam" id="PF12802">
    <property type="entry name" value="MarR_2"/>
    <property type="match status" value="1"/>
</dbReference>
<dbReference type="GO" id="GO:0003700">
    <property type="term" value="F:DNA-binding transcription factor activity"/>
    <property type="evidence" value="ECO:0007669"/>
    <property type="project" value="InterPro"/>
</dbReference>
<dbReference type="RefSeq" id="WP_243727223.1">
    <property type="nucleotide sequence ID" value="NZ_SLWS01000007.1"/>
</dbReference>
<dbReference type="SUPFAM" id="SSF46785">
    <property type="entry name" value="Winged helix' DNA-binding domain"/>
    <property type="match status" value="1"/>
</dbReference>
<protein>
    <submittedName>
        <fullName evidence="4">Putative NBD/HSP70 family sugar kinase</fullName>
    </submittedName>
</protein>
<keyword evidence="4" id="KW-0808">Transferase</keyword>
<keyword evidence="4" id="KW-0418">Kinase</keyword>
<dbReference type="AlphaFoldDB" id="A0A4R2J9N5"/>
<evidence type="ECO:0000256" key="1">
    <source>
        <dbReference type="ARBA" id="ARBA00006479"/>
    </source>
</evidence>
<comment type="caution">
    <text evidence="4">The sequence shown here is derived from an EMBL/GenBank/DDBJ whole genome shotgun (WGS) entry which is preliminary data.</text>
</comment>
<dbReference type="PANTHER" id="PTHR18964:SF149">
    <property type="entry name" value="BIFUNCTIONAL UDP-N-ACETYLGLUCOSAMINE 2-EPIMERASE_N-ACETYLMANNOSAMINE KINASE"/>
    <property type="match status" value="1"/>
</dbReference>
<feature type="domain" description="HTH marR-type" evidence="3">
    <location>
        <begin position="15"/>
        <end position="59"/>
    </location>
</feature>
<dbReference type="InterPro" id="IPR049874">
    <property type="entry name" value="ROK_cs"/>
</dbReference>
<dbReference type="Pfam" id="PF00480">
    <property type="entry name" value="ROK"/>
    <property type="match status" value="1"/>
</dbReference>
<evidence type="ECO:0000256" key="2">
    <source>
        <dbReference type="SAM" id="MobiDB-lite"/>
    </source>
</evidence>
<dbReference type="PROSITE" id="PS01125">
    <property type="entry name" value="ROK"/>
    <property type="match status" value="1"/>
</dbReference>
<dbReference type="InterPro" id="IPR000835">
    <property type="entry name" value="HTH_MarR-typ"/>
</dbReference>
<proteinExistence type="inferred from homology"/>
<dbReference type="PANTHER" id="PTHR18964">
    <property type="entry name" value="ROK (REPRESSOR, ORF, KINASE) FAMILY"/>
    <property type="match status" value="1"/>
</dbReference>
<name>A0A4R2J9N5_9PSEU</name>
<dbReference type="InterPro" id="IPR043129">
    <property type="entry name" value="ATPase_NBD"/>
</dbReference>
<comment type="similarity">
    <text evidence="1">Belongs to the ROK (NagC/XylR) family.</text>
</comment>